<protein>
    <submittedName>
        <fullName evidence="1">Uncharacterized protein</fullName>
    </submittedName>
</protein>
<evidence type="ECO:0000313" key="1">
    <source>
        <dbReference type="EMBL" id="CCC95114.1"/>
    </source>
</evidence>
<organism evidence="1">
    <name type="scientific">Trypanosoma congolense (strain IL3000)</name>
    <dbReference type="NCBI Taxonomy" id="1068625"/>
    <lineage>
        <taxon>Eukaryota</taxon>
        <taxon>Discoba</taxon>
        <taxon>Euglenozoa</taxon>
        <taxon>Kinetoplastea</taxon>
        <taxon>Metakinetoplastina</taxon>
        <taxon>Trypanosomatida</taxon>
        <taxon>Trypanosomatidae</taxon>
        <taxon>Trypanosoma</taxon>
        <taxon>Nannomonas</taxon>
    </lineage>
</organism>
<dbReference type="AlphaFoldDB" id="G0V0E3"/>
<proteinExistence type="predicted"/>
<dbReference type="EMBL" id="HE575324">
    <property type="protein sequence ID" value="CCC95114.1"/>
    <property type="molecule type" value="Genomic_DNA"/>
</dbReference>
<reference evidence="1" key="1">
    <citation type="journal article" date="2012" name="Proc. Natl. Acad. Sci. U.S.A.">
        <title>Antigenic diversity is generated by distinct evolutionary mechanisms in African trypanosome species.</title>
        <authorList>
            <person name="Jackson A.P."/>
            <person name="Berry A."/>
            <person name="Aslett M."/>
            <person name="Allison H.C."/>
            <person name="Burton P."/>
            <person name="Vavrova-Anderson J."/>
            <person name="Brown R."/>
            <person name="Browne H."/>
            <person name="Corton N."/>
            <person name="Hauser H."/>
            <person name="Gamble J."/>
            <person name="Gilderthorp R."/>
            <person name="Marcello L."/>
            <person name="McQuillan J."/>
            <person name="Otto T.D."/>
            <person name="Quail M.A."/>
            <person name="Sanders M.J."/>
            <person name="van Tonder A."/>
            <person name="Ginger M.L."/>
            <person name="Field M.C."/>
            <person name="Barry J.D."/>
            <person name="Hertz-Fowler C."/>
            <person name="Berriman M."/>
        </authorList>
    </citation>
    <scope>NUCLEOTIDE SEQUENCE</scope>
    <source>
        <strain evidence="1">IL3000</strain>
    </source>
</reference>
<name>G0V0E3_TRYCI</name>
<sequence length="64" mass="7606">MWSLGLYFPPFFTFSVRWVVEFSSLHKRFVSVQWSFFSFVQRNNVADWGRMGLQILPCKALSLL</sequence>
<accession>G0V0E3</accession>
<gene>
    <name evidence="1" type="ORF">TCIL3000_11_5250</name>
</gene>